<dbReference type="EMBL" id="CP041405">
    <property type="protein sequence ID" value="QDM47007.1"/>
    <property type="molecule type" value="Genomic_DNA"/>
</dbReference>
<proteinExistence type="predicted"/>
<dbReference type="GeneID" id="76999943"/>
<gene>
    <name evidence="3" type="ORF">FLT43_28705</name>
    <name evidence="2" type="ORF">M5W83_04590</name>
</gene>
<dbReference type="Proteomes" id="UP001209276">
    <property type="component" value="Unassembled WGS sequence"/>
</dbReference>
<organism evidence="3 4">
    <name type="scientific">Paenibacillus thiaminolyticus</name>
    <name type="common">Bacillus thiaminolyticus</name>
    <dbReference type="NCBI Taxonomy" id="49283"/>
    <lineage>
        <taxon>Bacteria</taxon>
        <taxon>Bacillati</taxon>
        <taxon>Bacillota</taxon>
        <taxon>Bacilli</taxon>
        <taxon>Bacillales</taxon>
        <taxon>Paenibacillaceae</taxon>
        <taxon>Paenibacillus</taxon>
    </lineage>
</organism>
<dbReference type="RefSeq" id="WP_087440105.1">
    <property type="nucleotide sequence ID" value="NZ_CABMNB010000001.1"/>
</dbReference>
<reference evidence="2 5" key="2">
    <citation type="submission" date="2022-05" db="EMBL/GenBank/DDBJ databases">
        <title>Genome Sequencing of Bee-Associated Microbes.</title>
        <authorList>
            <person name="Dunlap C."/>
        </authorList>
    </citation>
    <scope>NUCLEOTIDE SEQUENCE [LARGE SCALE GENOMIC DNA]</scope>
    <source>
        <strain evidence="2 5">NRRL B-14613</strain>
    </source>
</reference>
<accession>A0AAP9DZ70</accession>
<dbReference type="PROSITE" id="PS51257">
    <property type="entry name" value="PROKAR_LIPOPROTEIN"/>
    <property type="match status" value="1"/>
</dbReference>
<evidence type="ECO:0000313" key="4">
    <source>
        <dbReference type="Proteomes" id="UP000315377"/>
    </source>
</evidence>
<sequence length="175" mass="18723">MQKQVILTLLCIALSACGSRFGPARQQTAFLPGRRTNPAAADVTAAAEPMAAEPAIAALTDTLGRPDALQASSRLPRDIAIAADDDRPRTGKQLDGEGIQAGSEATVSLKPLPGPRTRRTPIRWRCPSACPIGPMPPISSASRWCGLRAKLFQLIRFFWLILSPACPTKPAKPQF</sequence>
<keyword evidence="5" id="KW-1185">Reference proteome</keyword>
<dbReference type="AlphaFoldDB" id="A0AAP9DZ70"/>
<feature type="chain" id="PRO_5042868278" evidence="1">
    <location>
        <begin position="19"/>
        <end position="175"/>
    </location>
</feature>
<evidence type="ECO:0000256" key="1">
    <source>
        <dbReference type="SAM" id="SignalP"/>
    </source>
</evidence>
<keyword evidence="1" id="KW-0732">Signal</keyword>
<protein>
    <submittedName>
        <fullName evidence="3">Uncharacterized protein</fullName>
    </submittedName>
</protein>
<evidence type="ECO:0000313" key="5">
    <source>
        <dbReference type="Proteomes" id="UP001209276"/>
    </source>
</evidence>
<feature type="signal peptide" evidence="1">
    <location>
        <begin position="1"/>
        <end position="18"/>
    </location>
</feature>
<dbReference type="EMBL" id="JAMDMM010000011">
    <property type="protein sequence ID" value="MCY9606437.1"/>
    <property type="molecule type" value="Genomic_DNA"/>
</dbReference>
<evidence type="ECO:0000313" key="3">
    <source>
        <dbReference type="EMBL" id="QDM47007.1"/>
    </source>
</evidence>
<reference evidence="3 4" key="1">
    <citation type="submission" date="2019-07" db="EMBL/GenBank/DDBJ databases">
        <title>Paenibacillus thiaminolyticus NRRL B-4156.</title>
        <authorList>
            <person name="Hehnly C."/>
            <person name="Zhang L."/>
        </authorList>
    </citation>
    <scope>NUCLEOTIDE SEQUENCE [LARGE SCALE GENOMIC DNA]</scope>
    <source>
        <strain evidence="3 4">NRRL B-4156</strain>
    </source>
</reference>
<evidence type="ECO:0000313" key="2">
    <source>
        <dbReference type="EMBL" id="MCY9606437.1"/>
    </source>
</evidence>
<dbReference type="Proteomes" id="UP000315377">
    <property type="component" value="Chromosome"/>
</dbReference>
<name>A0AAP9DZ70_PANTH</name>